<proteinExistence type="predicted"/>
<dbReference type="Pfam" id="PF05192">
    <property type="entry name" value="MutS_III"/>
    <property type="match status" value="1"/>
</dbReference>
<feature type="region of interest" description="Disordered" evidence="5">
    <location>
        <begin position="294"/>
        <end position="325"/>
    </location>
</feature>
<feature type="compositionally biased region" description="Low complexity" evidence="5">
    <location>
        <begin position="304"/>
        <end position="313"/>
    </location>
</feature>
<dbReference type="Gene3D" id="1.10.1420.10">
    <property type="match status" value="2"/>
</dbReference>
<gene>
    <name evidence="7" type="primary">MSH2</name>
    <name evidence="7" type="ORF">FOZ60_015821</name>
</gene>
<feature type="coiled-coil region" evidence="4">
    <location>
        <begin position="1182"/>
        <end position="1209"/>
    </location>
</feature>
<dbReference type="GO" id="GO:0032301">
    <property type="term" value="C:MutSalpha complex"/>
    <property type="evidence" value="ECO:0007669"/>
    <property type="project" value="TreeGrafter"/>
</dbReference>
<accession>A0A7J6P537</accession>
<evidence type="ECO:0000256" key="3">
    <source>
        <dbReference type="ARBA" id="ARBA00023125"/>
    </source>
</evidence>
<dbReference type="PANTHER" id="PTHR11361">
    <property type="entry name" value="DNA MISMATCH REPAIR PROTEIN MUTS FAMILY MEMBER"/>
    <property type="match status" value="1"/>
</dbReference>
<sequence length="1608" mass="174851">MSPRSRRAILNGGYQLPDPLPTISHSMGTSLPLHLPDTPHGTTAWSPRDACHFSVRCGPDYARTGNKEPSLPALYEPIGADLLRGDDILSDVARHMNFPTPPPWYTAQCRAPALLVVNAQVPGEGPSFNPFAAQKPDPGYSLIVYFVITREMASWSSRPNDTDVPASVRLWLNLLDRGVSDRSLPFKVIGRVQNLTSLPNLPALSIIEKYNGKPALITGSATILEGTRPYRYVEIDYDVRKWSLVARTTLSQVKDRFRDVVLDVGYLVESQEEEDMPERLLGSISLHHLDHNAAHPNTFRRKSTGGSSSASAGEDNTDGTKEARARPLASSLAAFDVSCPNDCNGGCQKDQLSYESEGRIRHDLESVGASSCSAEAWLASLTEDEHGGALPSLSASTLAATNTAAEGRAVGLLERLRQWGTVGEFLANDVLAPWSTLDQLSADYAVTSWFLRAPLGEVTLIDRSQHKVFSLALPRKTPRLTGSCVAFAPSPCPLTIALGTVSGFIVTSLSGVHEDWQITANRSLPLAPSVIEYSPRDGSLLAVAYSNVVLVWESATVGTSAATPLVLRRLRTAEVTSVAWCSAKSCSDLLAVRYANGEIRTWDVSTGECCTVVRATSGRVTSSTGRLHWPLDSERLYVSSGYRLAELLWPRLDEGEGKWGVGSASWVFGGQTPTLPKVYDFSGDLLSATYSALCPSTGQRLAVSDGGSEVRVYEVLPPLSQVIEGQGASNVDLLGTVPAPRQGLRVAALDFAPVRESDLSSDLSAAACSVTTRLIIVWVEEAGQESTKLLQVVPMAFPAVTRMLKPSRGNCCSLEDMPSTDRRSVEQDGAMRAPCKSLCAVVKDGTEGTSIGLATFDSLTLTLSSTVFVEPASAGGRNLALLEAAVIQAGPDERVFVSAYDNDSATVTEKVLELLERCVPNVKVCGTKLVKDFSVESLLSEDEARKLPVDSQDLASLAMMTLASALKLGCESSFYRRCSLSQLKCDAFLRLDQAALTALHVLPTTTTGVGQSGKSLVGLLGASIRSKGGQRRIAQWARNPLVDVKEIRKRHDIVGYLLHCDALRNALLRRHLKTIPDLDRLRMKMVQVSSKQGRGHDRISLEELVRLYECLASTQDIAAEIQNTPAPSPEAQQAVEEQFVKPMNGCVHSCDRFMDLMEKCIDFEAIARDREFRIRSGITPQLEELAQHRDAAKEEMESIRQEVSRKIKTEAKLSEAAAPHYWCLRVPKKQQSAVEKTRAYKKVQINKAEFLFTCGPLELAVGRFMDAQSRYNEAASDIQKRTVEVAATYHPAVARLADILASLDVLCSFACCALTHRMVRAEIDEASPPACIDVDGARHVLVEEARINGDIRMDEAMGEFVPNDVKMQREGTDRPDGRNGRVMVITGPNMGGKSTYIRTAALCVFLNQIGSFVPAERARLGIFRSIMCRVGASDYQIRGVSTFMAEMLDAASIIQSADEHSLVIIDELGRGTSTEDGFGLAWHITKYIAAESRSFVLFATHFHELATLASTFPNGVVSNAHVAAAVDEQTGKITFLYSIRPGPTTQSYGMNVARLAGFPEEVVASAEARASGLSAVTDKVIKQLLLRHLAEVSESRDEFIEKAHLLRV</sequence>
<dbReference type="Pfam" id="PF00488">
    <property type="entry name" value="MutS_V"/>
    <property type="match status" value="1"/>
</dbReference>
<evidence type="ECO:0000313" key="7">
    <source>
        <dbReference type="EMBL" id="KAF4691284.1"/>
    </source>
</evidence>
<dbReference type="InterPro" id="IPR015943">
    <property type="entry name" value="WD40/YVTN_repeat-like_dom_sf"/>
</dbReference>
<dbReference type="SUPFAM" id="SSF48334">
    <property type="entry name" value="DNA repair protein MutS, domain III"/>
    <property type="match status" value="1"/>
</dbReference>
<keyword evidence="2" id="KW-0067">ATP-binding</keyword>
<name>A0A7J6P537_PEROL</name>
<dbReference type="Pfam" id="PF05190">
    <property type="entry name" value="MutS_IV"/>
    <property type="match status" value="1"/>
</dbReference>
<protein>
    <submittedName>
        <fullName evidence="7">MutS-like protein</fullName>
    </submittedName>
</protein>
<dbReference type="Proteomes" id="UP000541610">
    <property type="component" value="Unassembled WGS sequence"/>
</dbReference>
<dbReference type="OrthoDB" id="295033at2759"/>
<dbReference type="PANTHER" id="PTHR11361:SF35">
    <property type="entry name" value="DNA MISMATCH REPAIR PROTEIN MSH2"/>
    <property type="match status" value="1"/>
</dbReference>
<dbReference type="InterPro" id="IPR000432">
    <property type="entry name" value="DNA_mismatch_repair_MutS_C"/>
</dbReference>
<dbReference type="InterPro" id="IPR009769">
    <property type="entry name" value="EDR2_C"/>
</dbReference>
<comment type="caution">
    <text evidence="7">The sequence shown here is derived from an EMBL/GenBank/DDBJ whole genome shotgun (WGS) entry which is preliminary data.</text>
</comment>
<dbReference type="InterPro" id="IPR036322">
    <property type="entry name" value="WD40_repeat_dom_sf"/>
</dbReference>
<evidence type="ECO:0000256" key="2">
    <source>
        <dbReference type="ARBA" id="ARBA00022840"/>
    </source>
</evidence>
<evidence type="ECO:0000256" key="5">
    <source>
        <dbReference type="SAM" id="MobiDB-lite"/>
    </source>
</evidence>
<evidence type="ECO:0000256" key="4">
    <source>
        <dbReference type="SAM" id="Coils"/>
    </source>
</evidence>
<dbReference type="EMBL" id="JABANP010000081">
    <property type="protein sequence ID" value="KAF4691284.1"/>
    <property type="molecule type" value="Genomic_DNA"/>
</dbReference>
<dbReference type="Pfam" id="PF07059">
    <property type="entry name" value="EDR2_C"/>
    <property type="match status" value="1"/>
</dbReference>
<dbReference type="SMART" id="SM00533">
    <property type="entry name" value="MUTSd"/>
    <property type="match status" value="1"/>
</dbReference>
<keyword evidence="4" id="KW-0175">Coiled coil</keyword>
<organism evidence="7 8">
    <name type="scientific">Perkinsus olseni</name>
    <name type="common">Perkinsus atlanticus</name>
    <dbReference type="NCBI Taxonomy" id="32597"/>
    <lineage>
        <taxon>Eukaryota</taxon>
        <taxon>Sar</taxon>
        <taxon>Alveolata</taxon>
        <taxon>Perkinsozoa</taxon>
        <taxon>Perkinsea</taxon>
        <taxon>Perkinsida</taxon>
        <taxon>Perkinsidae</taxon>
        <taxon>Perkinsus</taxon>
    </lineage>
</organism>
<dbReference type="InterPro" id="IPR007696">
    <property type="entry name" value="DNA_mismatch_repair_MutS_core"/>
</dbReference>
<dbReference type="Gene3D" id="2.130.10.10">
    <property type="entry name" value="YVTN repeat-like/Quinoprotein amine dehydrogenase"/>
    <property type="match status" value="1"/>
</dbReference>
<dbReference type="Gene3D" id="3.40.50.300">
    <property type="entry name" value="P-loop containing nucleotide triphosphate hydrolases"/>
    <property type="match status" value="1"/>
</dbReference>
<dbReference type="InterPro" id="IPR027417">
    <property type="entry name" value="P-loop_NTPase"/>
</dbReference>
<dbReference type="InterPro" id="IPR036187">
    <property type="entry name" value="DNA_mismatch_repair_MutS_sf"/>
</dbReference>
<dbReference type="GO" id="GO:0140664">
    <property type="term" value="F:ATP-dependent DNA damage sensor activity"/>
    <property type="evidence" value="ECO:0007669"/>
    <property type="project" value="InterPro"/>
</dbReference>
<dbReference type="GO" id="GO:0005524">
    <property type="term" value="F:ATP binding"/>
    <property type="evidence" value="ECO:0007669"/>
    <property type="project" value="UniProtKB-KW"/>
</dbReference>
<dbReference type="SUPFAM" id="SSF50978">
    <property type="entry name" value="WD40 repeat-like"/>
    <property type="match status" value="1"/>
</dbReference>
<dbReference type="SMART" id="SM00534">
    <property type="entry name" value="MUTSac"/>
    <property type="match status" value="1"/>
</dbReference>
<dbReference type="InterPro" id="IPR045076">
    <property type="entry name" value="MutS"/>
</dbReference>
<dbReference type="GO" id="GO:0006312">
    <property type="term" value="P:mitotic recombination"/>
    <property type="evidence" value="ECO:0007669"/>
    <property type="project" value="TreeGrafter"/>
</dbReference>
<dbReference type="InterPro" id="IPR007861">
    <property type="entry name" value="DNA_mismatch_repair_MutS_clamp"/>
</dbReference>
<evidence type="ECO:0000259" key="6">
    <source>
        <dbReference type="PROSITE" id="PS00486"/>
    </source>
</evidence>
<reference evidence="7 8" key="1">
    <citation type="submission" date="2020-04" db="EMBL/GenBank/DDBJ databases">
        <title>Perkinsus olseni comparative genomics.</title>
        <authorList>
            <person name="Bogema D.R."/>
        </authorList>
    </citation>
    <scope>NUCLEOTIDE SEQUENCE [LARGE SCALE GENOMIC DNA]</scope>
    <source>
        <strain evidence="7">00978-12</strain>
    </source>
</reference>
<evidence type="ECO:0000313" key="8">
    <source>
        <dbReference type="Proteomes" id="UP000541610"/>
    </source>
</evidence>
<evidence type="ECO:0000256" key="1">
    <source>
        <dbReference type="ARBA" id="ARBA00022741"/>
    </source>
</evidence>
<dbReference type="GO" id="GO:0030983">
    <property type="term" value="F:mismatched DNA binding"/>
    <property type="evidence" value="ECO:0007669"/>
    <property type="project" value="InterPro"/>
</dbReference>
<keyword evidence="1" id="KW-0547">Nucleotide-binding</keyword>
<dbReference type="GO" id="GO:0006298">
    <property type="term" value="P:mismatch repair"/>
    <property type="evidence" value="ECO:0007669"/>
    <property type="project" value="InterPro"/>
</dbReference>
<keyword evidence="3" id="KW-0238">DNA-binding</keyword>
<dbReference type="SUPFAM" id="SSF52540">
    <property type="entry name" value="P-loop containing nucleoside triphosphate hydrolases"/>
    <property type="match status" value="1"/>
</dbReference>
<dbReference type="PROSITE" id="PS00486">
    <property type="entry name" value="DNA_MISMATCH_REPAIR_2"/>
    <property type="match status" value="1"/>
</dbReference>
<feature type="domain" description="DNA mismatch repair proteins mutS family" evidence="6">
    <location>
        <begin position="1461"/>
        <end position="1477"/>
    </location>
</feature>